<keyword evidence="3" id="KW-0472">Membrane</keyword>
<dbReference type="InterPro" id="IPR005754">
    <property type="entry name" value="Sortase"/>
</dbReference>
<gene>
    <name evidence="4" type="ORF">SAMN05216184_11713</name>
</gene>
<evidence type="ECO:0000256" key="2">
    <source>
        <dbReference type="PIRSR" id="PIRSR605754-1"/>
    </source>
</evidence>
<dbReference type="NCBIfam" id="NF033745">
    <property type="entry name" value="class_C_sortase"/>
    <property type="match status" value="1"/>
</dbReference>
<feature type="transmembrane region" description="Helical" evidence="3">
    <location>
        <begin position="12"/>
        <end position="32"/>
    </location>
</feature>
<protein>
    <submittedName>
        <fullName evidence="4">Sortase A</fullName>
    </submittedName>
</protein>
<keyword evidence="5" id="KW-1185">Reference proteome</keyword>
<evidence type="ECO:0000256" key="1">
    <source>
        <dbReference type="ARBA" id="ARBA00022801"/>
    </source>
</evidence>
<dbReference type="Pfam" id="PF04203">
    <property type="entry name" value="Sortase"/>
    <property type="match status" value="1"/>
</dbReference>
<dbReference type="NCBIfam" id="TIGR01076">
    <property type="entry name" value="sortase_fam"/>
    <property type="match status" value="1"/>
</dbReference>
<sequence>MAAGHARPRWQLLRTPLAIALVFLLGVLVLLYPTMSSWFAQYQQSQQVVGYAQDVQDLGVEGRQAALAAARRYNEALTGGAVVNAFTRLPVADDHQRPFVYDSLLAADDNGLMARVRIPTIDVDLPVFHGTSEQVLLEGIGHLQGTALPVGGPGTHSVLTGHRGLAAATILTHLDEVELADRFTIETFGEVLTYEVIATAVVEPDETHALRPQPGQDLLTLVTCTPIGVNSHRILVTAERIIPTPVEDVDTAGEPPHVPRFPWWVLAVGGTVITLSAYVWSSGRGATTPEP</sequence>
<dbReference type="EMBL" id="UETB01000017">
    <property type="protein sequence ID" value="SSA46391.1"/>
    <property type="molecule type" value="Genomic_DNA"/>
</dbReference>
<dbReference type="AlphaFoldDB" id="A0A2Y9API3"/>
<dbReference type="CDD" id="cd05827">
    <property type="entry name" value="Sortase_C"/>
    <property type="match status" value="1"/>
</dbReference>
<dbReference type="Gene3D" id="2.40.260.10">
    <property type="entry name" value="Sortase"/>
    <property type="match status" value="1"/>
</dbReference>
<feature type="active site" description="Proton donor/acceptor" evidence="2">
    <location>
        <position position="162"/>
    </location>
</feature>
<proteinExistence type="predicted"/>
<dbReference type="Proteomes" id="UP000250222">
    <property type="component" value="Unassembled WGS sequence"/>
</dbReference>
<accession>A0A2Y9API3</accession>
<dbReference type="SUPFAM" id="SSF63817">
    <property type="entry name" value="Sortase"/>
    <property type="match status" value="1"/>
</dbReference>
<evidence type="ECO:0000313" key="5">
    <source>
        <dbReference type="Proteomes" id="UP000250222"/>
    </source>
</evidence>
<evidence type="ECO:0000313" key="4">
    <source>
        <dbReference type="EMBL" id="SSA46391.1"/>
    </source>
</evidence>
<dbReference type="RefSeq" id="WP_258369625.1">
    <property type="nucleotide sequence ID" value="NZ_QKLZ01000017.1"/>
</dbReference>
<name>A0A2Y9API3_9MICO</name>
<dbReference type="InterPro" id="IPR042002">
    <property type="entry name" value="Sortase_C"/>
</dbReference>
<keyword evidence="1" id="KW-0378">Hydrolase</keyword>
<evidence type="ECO:0000256" key="3">
    <source>
        <dbReference type="SAM" id="Phobius"/>
    </source>
</evidence>
<feature type="active site" description="Acyl-thioester intermediate" evidence="2">
    <location>
        <position position="224"/>
    </location>
</feature>
<keyword evidence="3" id="KW-1133">Transmembrane helix</keyword>
<organism evidence="4 5">
    <name type="scientific">Georgenia satyanarayanai</name>
    <dbReference type="NCBI Taxonomy" id="860221"/>
    <lineage>
        <taxon>Bacteria</taxon>
        <taxon>Bacillati</taxon>
        <taxon>Actinomycetota</taxon>
        <taxon>Actinomycetes</taxon>
        <taxon>Micrococcales</taxon>
        <taxon>Bogoriellaceae</taxon>
        <taxon>Georgenia</taxon>
    </lineage>
</organism>
<reference evidence="4 5" key="1">
    <citation type="submission" date="2016-10" db="EMBL/GenBank/DDBJ databases">
        <authorList>
            <person name="Cai Z."/>
        </authorList>
    </citation>
    <scope>NUCLEOTIDE SEQUENCE [LARGE SCALE GENOMIC DNA]</scope>
    <source>
        <strain evidence="4 5">CGMCC 1.10826</strain>
    </source>
</reference>
<dbReference type="InterPro" id="IPR023365">
    <property type="entry name" value="Sortase_dom-sf"/>
</dbReference>
<dbReference type="GO" id="GO:0016787">
    <property type="term" value="F:hydrolase activity"/>
    <property type="evidence" value="ECO:0007669"/>
    <property type="project" value="UniProtKB-KW"/>
</dbReference>
<keyword evidence="3" id="KW-0812">Transmembrane</keyword>